<reference evidence="2 3" key="1">
    <citation type="submission" date="2023-02" db="EMBL/GenBank/DDBJ databases">
        <title>Genome sequencing required for Actinomycetospora new species description.</title>
        <authorList>
            <person name="Saimee Y."/>
            <person name="Duangmal K."/>
        </authorList>
    </citation>
    <scope>NUCLEOTIDE SEQUENCE [LARGE SCALE GENOMIC DNA]</scope>
    <source>
        <strain evidence="2 3">DW7H6</strain>
    </source>
</reference>
<name>A0ABT5SQS3_9PSEU</name>
<keyword evidence="3" id="KW-1185">Reference proteome</keyword>
<organism evidence="2 3">
    <name type="scientific">Actinomycetospora lemnae</name>
    <dbReference type="NCBI Taxonomy" id="3019891"/>
    <lineage>
        <taxon>Bacteria</taxon>
        <taxon>Bacillati</taxon>
        <taxon>Actinomycetota</taxon>
        <taxon>Actinomycetes</taxon>
        <taxon>Pseudonocardiales</taxon>
        <taxon>Pseudonocardiaceae</taxon>
        <taxon>Actinomycetospora</taxon>
    </lineage>
</organism>
<evidence type="ECO:0000256" key="1">
    <source>
        <dbReference type="SAM" id="MobiDB-lite"/>
    </source>
</evidence>
<evidence type="ECO:0000313" key="3">
    <source>
        <dbReference type="Proteomes" id="UP001300763"/>
    </source>
</evidence>
<proteinExistence type="predicted"/>
<protein>
    <submittedName>
        <fullName evidence="2">Uncharacterized protein</fullName>
    </submittedName>
</protein>
<feature type="compositionally biased region" description="Polar residues" evidence="1">
    <location>
        <begin position="55"/>
        <end position="66"/>
    </location>
</feature>
<dbReference type="Proteomes" id="UP001300763">
    <property type="component" value="Unassembled WGS sequence"/>
</dbReference>
<feature type="region of interest" description="Disordered" evidence="1">
    <location>
        <begin position="36"/>
        <end position="66"/>
    </location>
</feature>
<gene>
    <name evidence="2" type="ORF">PGB27_07440</name>
</gene>
<evidence type="ECO:0000313" key="2">
    <source>
        <dbReference type="EMBL" id="MDD7965185.1"/>
    </source>
</evidence>
<dbReference type="EMBL" id="JAQZAO010000003">
    <property type="protein sequence ID" value="MDD7965185.1"/>
    <property type="molecule type" value="Genomic_DNA"/>
</dbReference>
<sequence length="66" mass="7268">MDIVTLAGTGRHVASWRSSTDARPLVGIAAVCEQPGMPQELRPRRQNDLRFPTAPQRSSAPSRWSP</sequence>
<comment type="caution">
    <text evidence="2">The sequence shown here is derived from an EMBL/GenBank/DDBJ whole genome shotgun (WGS) entry which is preliminary data.</text>
</comment>
<dbReference type="RefSeq" id="WP_274199734.1">
    <property type="nucleotide sequence ID" value="NZ_JAQZAO010000003.1"/>
</dbReference>
<accession>A0ABT5SQS3</accession>